<feature type="transmembrane region" description="Helical" evidence="1">
    <location>
        <begin position="96"/>
        <end position="118"/>
    </location>
</feature>
<feature type="transmembrane region" description="Helical" evidence="1">
    <location>
        <begin position="639"/>
        <end position="658"/>
    </location>
</feature>
<feature type="transmembrane region" description="Helical" evidence="1">
    <location>
        <begin position="508"/>
        <end position="525"/>
    </location>
</feature>
<feature type="transmembrane region" description="Helical" evidence="1">
    <location>
        <begin position="484"/>
        <end position="502"/>
    </location>
</feature>
<feature type="transmembrane region" description="Helical" evidence="1">
    <location>
        <begin position="537"/>
        <end position="557"/>
    </location>
</feature>
<dbReference type="Pfam" id="PF07399">
    <property type="entry name" value="Na_H_antiport_3"/>
    <property type="match status" value="2"/>
</dbReference>
<proteinExistence type="predicted"/>
<evidence type="ECO:0000313" key="3">
    <source>
        <dbReference type="Proteomes" id="UP000663929"/>
    </source>
</evidence>
<dbReference type="Proteomes" id="UP000663929">
    <property type="component" value="Chromosome"/>
</dbReference>
<dbReference type="EMBL" id="CP071793">
    <property type="protein sequence ID" value="QTD51543.1"/>
    <property type="molecule type" value="Genomic_DNA"/>
</dbReference>
<dbReference type="KEGG" id="scor:J3U87_03660"/>
<keyword evidence="1" id="KW-1133">Transmembrane helix</keyword>
<feature type="transmembrane region" description="Helical" evidence="1">
    <location>
        <begin position="214"/>
        <end position="233"/>
    </location>
</feature>
<keyword evidence="3" id="KW-1185">Reference proteome</keyword>
<feature type="transmembrane region" description="Helical" evidence="1">
    <location>
        <begin position="157"/>
        <end position="174"/>
    </location>
</feature>
<feature type="transmembrane region" description="Helical" evidence="1">
    <location>
        <begin position="313"/>
        <end position="330"/>
    </location>
</feature>
<accession>A0A8A4TPR6</accession>
<feature type="transmembrane region" description="Helical" evidence="1">
    <location>
        <begin position="180"/>
        <end position="202"/>
    </location>
</feature>
<protein>
    <recommendedName>
        <fullName evidence="4">Na+/H+ antiporter</fullName>
    </recommendedName>
</protein>
<evidence type="ECO:0000256" key="1">
    <source>
        <dbReference type="SAM" id="Phobius"/>
    </source>
</evidence>
<dbReference type="RefSeq" id="WP_237381671.1">
    <property type="nucleotide sequence ID" value="NZ_CP071793.1"/>
</dbReference>
<sequence>MPVTWMRWNKSNALLSKGIGSTSARREACARRSRPSLARLVAAPLAMLAAHPLFAAGGGGHGNSDIVFPKPLSSYHDGKLESVLDIMLHRAQEEPFNVLATLVFFAAICHTFMAGRFLKLAHHYEHIHEERIAAGKAKPNTGHIGAGILHFFGEVEVIFGLWSVILLGTVAFYYDWSTAVYYLAHKVNFTEPIFVVVIMTLSATRPILKLAEMLMWRVANFFGGMLVAWWLTILTVGPILGSFITEPAAMTISALLLSQKFYELNPKDNLKYATIALLFVNISVGGTLTHFAAPPVLMVVGPWEWDLAFMLSNFGWKACIGIVIANYIYYRMYKTDLEALQLKYAVVRLGNELRVRHMPREELLAEFEKMETILNDQLRFGDALDDKFEEIKVRMRTNIVRKLVGRDVDLDSEEAERLFDDLFDKEFTHFKETPMSGVELFEWAFENRFREIKQAEMQRAVPGLLPKHMQPPFLDPDWNSREDWVPWWVMAVHVAFMIWTVFNAHHPVLFVAGLLFFLGFSQATSHYQNYLDLKGPLLVGFFLAGLVIHGGVQGWWIAPVLGSLSELPLMVGAIILTSFNDNAAITYLSTLVPNMTDELKLAVVAGAVTGGGLTVIANAPNPAGMSILKGYFKNGVSPIGLVRYALIPTVIMGACFYLL</sequence>
<dbReference type="AlphaFoldDB" id="A0A8A4TPR6"/>
<gene>
    <name evidence="2" type="ORF">J3U87_03660</name>
</gene>
<evidence type="ECO:0008006" key="4">
    <source>
        <dbReference type="Google" id="ProtNLM"/>
    </source>
</evidence>
<keyword evidence="1" id="KW-0472">Membrane</keyword>
<feature type="transmembrane region" description="Helical" evidence="1">
    <location>
        <begin position="270"/>
        <end position="293"/>
    </location>
</feature>
<organism evidence="2 3">
    <name type="scientific">Sulfidibacter corallicola</name>
    <dbReference type="NCBI Taxonomy" id="2818388"/>
    <lineage>
        <taxon>Bacteria</taxon>
        <taxon>Pseudomonadati</taxon>
        <taxon>Acidobacteriota</taxon>
        <taxon>Holophagae</taxon>
        <taxon>Acanthopleuribacterales</taxon>
        <taxon>Acanthopleuribacteraceae</taxon>
        <taxon>Sulfidibacter</taxon>
    </lineage>
</organism>
<dbReference type="InterPro" id="IPR009978">
    <property type="entry name" value="Na_H_antiport_3"/>
</dbReference>
<feature type="transmembrane region" description="Helical" evidence="1">
    <location>
        <begin position="569"/>
        <end position="589"/>
    </location>
</feature>
<feature type="transmembrane region" description="Helical" evidence="1">
    <location>
        <begin position="601"/>
        <end position="619"/>
    </location>
</feature>
<evidence type="ECO:0000313" key="2">
    <source>
        <dbReference type="EMBL" id="QTD51543.1"/>
    </source>
</evidence>
<name>A0A8A4TPR6_SULCO</name>
<reference evidence="2" key="1">
    <citation type="submission" date="2021-03" db="EMBL/GenBank/DDBJ databases">
        <title>Acanthopleuribacteraceae sp. M133.</title>
        <authorList>
            <person name="Wang G."/>
        </authorList>
    </citation>
    <scope>NUCLEOTIDE SEQUENCE</scope>
    <source>
        <strain evidence="2">M133</strain>
    </source>
</reference>
<keyword evidence="1" id="KW-0812">Transmembrane</keyword>